<keyword evidence="3" id="KW-1185">Reference proteome</keyword>
<comment type="caution">
    <text evidence="2">The sequence shown here is derived from an EMBL/GenBank/DDBJ whole genome shotgun (WGS) entry which is preliminary data.</text>
</comment>
<dbReference type="Proteomes" id="UP001231189">
    <property type="component" value="Unassembled WGS sequence"/>
</dbReference>
<evidence type="ECO:0000313" key="3">
    <source>
        <dbReference type="Proteomes" id="UP001231189"/>
    </source>
</evidence>
<gene>
    <name evidence="2" type="ORF">QYE76_018248</name>
</gene>
<dbReference type="EMBL" id="JAUUTY010000189">
    <property type="protein sequence ID" value="KAK1602759.1"/>
    <property type="molecule type" value="Genomic_DNA"/>
</dbReference>
<organism evidence="2 3">
    <name type="scientific">Lolium multiflorum</name>
    <name type="common">Italian ryegrass</name>
    <name type="synonym">Lolium perenne subsp. multiflorum</name>
    <dbReference type="NCBI Taxonomy" id="4521"/>
    <lineage>
        <taxon>Eukaryota</taxon>
        <taxon>Viridiplantae</taxon>
        <taxon>Streptophyta</taxon>
        <taxon>Embryophyta</taxon>
        <taxon>Tracheophyta</taxon>
        <taxon>Spermatophyta</taxon>
        <taxon>Magnoliopsida</taxon>
        <taxon>Liliopsida</taxon>
        <taxon>Poales</taxon>
        <taxon>Poaceae</taxon>
        <taxon>BOP clade</taxon>
        <taxon>Pooideae</taxon>
        <taxon>Poodae</taxon>
        <taxon>Poeae</taxon>
        <taxon>Poeae Chloroplast Group 2 (Poeae type)</taxon>
        <taxon>Loliodinae</taxon>
        <taxon>Loliinae</taxon>
        <taxon>Lolium</taxon>
    </lineage>
</organism>
<reference evidence="2" key="1">
    <citation type="submission" date="2023-07" db="EMBL/GenBank/DDBJ databases">
        <title>A chromosome-level genome assembly of Lolium multiflorum.</title>
        <authorList>
            <person name="Chen Y."/>
            <person name="Copetti D."/>
            <person name="Kolliker R."/>
            <person name="Studer B."/>
        </authorList>
    </citation>
    <scope>NUCLEOTIDE SEQUENCE</scope>
    <source>
        <strain evidence="2">02402/16</strain>
        <tissue evidence="2">Leaf</tissue>
    </source>
</reference>
<feature type="domain" description="KIB1-4 beta-propeller" evidence="1">
    <location>
        <begin position="82"/>
        <end position="368"/>
    </location>
</feature>
<proteinExistence type="predicted"/>
<dbReference type="PANTHER" id="PTHR33110:SF135">
    <property type="entry name" value="OS05G0539300 PROTEIN"/>
    <property type="match status" value="1"/>
</dbReference>
<dbReference type="AlphaFoldDB" id="A0AAD8QKC7"/>
<dbReference type="InterPro" id="IPR005174">
    <property type="entry name" value="KIB1-4_b-propeller"/>
</dbReference>
<accession>A0AAD8QKC7</accession>
<evidence type="ECO:0000313" key="2">
    <source>
        <dbReference type="EMBL" id="KAK1602759.1"/>
    </source>
</evidence>
<dbReference type="PANTHER" id="PTHR33110">
    <property type="entry name" value="F-BOX/KELCH-REPEAT PROTEIN-RELATED"/>
    <property type="match status" value="1"/>
</dbReference>
<name>A0AAD8QKC7_LOLMU</name>
<evidence type="ECO:0000259" key="1">
    <source>
        <dbReference type="Pfam" id="PF03478"/>
    </source>
</evidence>
<sequence>MADSALRLWKDLPYDVLTEIARLLPCRVDRLGMSKTCHDWWLAAERLQPPRQLPWLLLPDTTTSPMNIRRVTFCCVLAKGNGDTHNLRIREDTGNARFFGSYDGGWLLLAHGQTDHHMLINLHTNRRLFLPDCVYYVSPVGGAILNPVSTTILVATFSSPPGQDTQCFGAAIIDSTWGVCRPQLAFWSMEVAGDCRPVAMGFMKILCEPWSRPEDVIYHRGAFHFLTDAEHVVVYDIFKLQEVEEGRGICLRIGARHHEYLKQGVPRSSTSVMARYLMESRGELLMVVRYLGNSPTWFPHTGGFQVYQATQLPTGAGQVQLAWTELHSLDGRMLFLARGCSRSYEVVDFPGSAFGEGIYFLDDRKSYDIDMVSLAAHAAPRRWYTCSDNGMCRWVQGDPRLQVFRRWFTNKQHSDYSPPIWCIP</sequence>
<dbReference type="Gene3D" id="1.20.1280.50">
    <property type="match status" value="1"/>
</dbReference>
<dbReference type="Pfam" id="PF03478">
    <property type="entry name" value="Beta-prop_KIB1-4"/>
    <property type="match status" value="1"/>
</dbReference>
<protein>
    <recommendedName>
        <fullName evidence="1">KIB1-4 beta-propeller domain-containing protein</fullName>
    </recommendedName>
</protein>